<keyword evidence="4" id="KW-1134">Transmembrane beta strand</keyword>
<feature type="domain" description="PapC-like C-terminal" evidence="10">
    <location>
        <begin position="722"/>
        <end position="785"/>
    </location>
</feature>
<dbReference type="Gene3D" id="3.10.20.410">
    <property type="match status" value="1"/>
</dbReference>
<dbReference type="PROSITE" id="PS01151">
    <property type="entry name" value="FIMBRIAL_USHER"/>
    <property type="match status" value="1"/>
</dbReference>
<keyword evidence="3 9" id="KW-0813">Transport</keyword>
<evidence type="ECO:0000256" key="6">
    <source>
        <dbReference type="ARBA" id="ARBA00022729"/>
    </source>
</evidence>
<dbReference type="InterPro" id="IPR042186">
    <property type="entry name" value="FimD_plug_dom"/>
</dbReference>
<evidence type="ECO:0000313" key="12">
    <source>
        <dbReference type="EMBL" id="TCT31538.1"/>
    </source>
</evidence>
<feature type="domain" description="PapC N-terminal" evidence="11">
    <location>
        <begin position="47"/>
        <end position="157"/>
    </location>
</feature>
<reference evidence="12 13" key="1">
    <citation type="submission" date="2019-03" db="EMBL/GenBank/DDBJ databases">
        <title>Genomic analyses of the natural microbiome of Caenorhabditis elegans.</title>
        <authorList>
            <person name="Samuel B."/>
        </authorList>
    </citation>
    <scope>NUCLEOTIDE SEQUENCE [LARGE SCALE GENOMIC DNA]</scope>
    <source>
        <strain evidence="12 13">JUb102</strain>
    </source>
</reference>
<keyword evidence="6" id="KW-0732">Signal</keyword>
<sequence>MNLTRIKRRRKLLLFIKINARRVPQKYTIWLISTLFFNGPLIAADGFDIKTLANLGYSADIANFFNESRFLPGLYPINIEINAADSYHTDARFGANGELCVDEQLLNTLNLKTDIPLSECTQMTQLWPEAIETLNPGTFSVYLTLPEQAFDTEKRQGNSSEGYAALLNYDVFHNQVRGHYGQQNTLQATLEPAINIENWVIRNRSYYSKDETSSLLAIQETSGTRDLASLSSSVQIGEFGALGSINGGVPLTGAQIYSNSGMRDTARLAIPVQGMVQSQATVEVKQYGNVVYRTLLSAGPFSLTNLGQAVGGVEAEITITQSDGQQQKIVVTPSIGASNSEATTYQIGAGRYRPYMSTGINKLPILMLGEIALSPMQGKRITFGGLLSRNYQNFGLRGETNSSSGHWLSGDINYAKGKQNGIQANLQGQLSLTNNLSLALATHYRSKNHQTIDDAVMETSLNSNRNQVQQSHSISISWSTMALGAISYSQSINQYYGNAPRDHAQTLAFGRRFGSTTLSLNMQWSDNGNKTIYAGISFPLWGGSSNSRLQQQRNLSPTIGSSWQGNLGSQLYSSLDIARDSNGIHDISGSLSGNTPYSHLTAGLSHSGNGNKSMMLSSSGTMGIANNIWVTSPNMAGDTLAIVRIPGQPGVHVSGTGGDGITDFAGDALLTSVQPYQLQEAIINTQKLPLNLRLNSTSAEFKLARGSVKTQRFQASIVKQLLLTVRDKNGATLPVGASVHRTDGSLIGTLIGDGNVMLVNDDIGKPLTIRRINLPECQLSYQTPEAFLPDVLYEEREALCMEASSTNQEVTTQDNQ</sequence>
<dbReference type="OrthoDB" id="6465993at2"/>
<dbReference type="Gene3D" id="2.60.40.3110">
    <property type="match status" value="1"/>
</dbReference>
<dbReference type="AlphaFoldDB" id="A0A4R3NFN5"/>
<dbReference type="InterPro" id="IPR000015">
    <property type="entry name" value="Fimb_usher"/>
</dbReference>
<comment type="similarity">
    <text evidence="2 9">Belongs to the fimbrial export usher family.</text>
</comment>
<dbReference type="GO" id="GO:0015473">
    <property type="term" value="F:fimbrial usher porin activity"/>
    <property type="evidence" value="ECO:0007669"/>
    <property type="project" value="InterPro"/>
</dbReference>
<dbReference type="InterPro" id="IPR018030">
    <property type="entry name" value="Fimbrial_membr_usher_CS"/>
</dbReference>
<dbReference type="InterPro" id="IPR025885">
    <property type="entry name" value="PapC_N"/>
</dbReference>
<evidence type="ECO:0000256" key="8">
    <source>
        <dbReference type="ARBA" id="ARBA00023237"/>
    </source>
</evidence>
<accession>A0A4R3NFN5</accession>
<evidence type="ECO:0000256" key="9">
    <source>
        <dbReference type="RuleBase" id="RU003884"/>
    </source>
</evidence>
<dbReference type="GO" id="GO:0009279">
    <property type="term" value="C:cell outer membrane"/>
    <property type="evidence" value="ECO:0007669"/>
    <property type="project" value="UniProtKB-SubCell"/>
</dbReference>
<evidence type="ECO:0000256" key="7">
    <source>
        <dbReference type="ARBA" id="ARBA00023136"/>
    </source>
</evidence>
<protein>
    <submittedName>
        <fullName evidence="12">Outer membrane usher protein FimD/PapC</fullName>
    </submittedName>
</protein>
<dbReference type="EMBL" id="SMAS01000007">
    <property type="protein sequence ID" value="TCT31538.1"/>
    <property type="molecule type" value="Genomic_DNA"/>
</dbReference>
<organism evidence="12 13">
    <name type="scientific">Providencia alcalifaciens</name>
    <dbReference type="NCBI Taxonomy" id="126385"/>
    <lineage>
        <taxon>Bacteria</taxon>
        <taxon>Pseudomonadati</taxon>
        <taxon>Pseudomonadota</taxon>
        <taxon>Gammaproteobacteria</taxon>
        <taxon>Enterobacterales</taxon>
        <taxon>Morganellaceae</taxon>
        <taxon>Providencia</taxon>
    </lineage>
</organism>
<evidence type="ECO:0000256" key="1">
    <source>
        <dbReference type="ARBA" id="ARBA00004571"/>
    </source>
</evidence>
<evidence type="ECO:0000313" key="13">
    <source>
        <dbReference type="Proteomes" id="UP000295055"/>
    </source>
</evidence>
<proteinExistence type="inferred from homology"/>
<keyword evidence="7 9" id="KW-0472">Membrane</keyword>
<dbReference type="SUPFAM" id="SSF141729">
    <property type="entry name" value="FimD N-terminal domain-like"/>
    <property type="match status" value="1"/>
</dbReference>
<evidence type="ECO:0000256" key="2">
    <source>
        <dbReference type="ARBA" id="ARBA00008064"/>
    </source>
</evidence>
<keyword evidence="9" id="KW-1029">Fimbrium biogenesis</keyword>
<comment type="caution">
    <text evidence="12">The sequence shown here is derived from an EMBL/GenBank/DDBJ whole genome shotgun (WGS) entry which is preliminary data.</text>
</comment>
<dbReference type="PANTHER" id="PTHR30451">
    <property type="entry name" value="OUTER MEMBRANE USHER PROTEIN"/>
    <property type="match status" value="1"/>
</dbReference>
<dbReference type="PANTHER" id="PTHR30451:SF8">
    <property type="entry name" value="FIMBRIAL USHER PROTEIN"/>
    <property type="match status" value="1"/>
</dbReference>
<dbReference type="Pfam" id="PF13953">
    <property type="entry name" value="PapC_C"/>
    <property type="match status" value="1"/>
</dbReference>
<evidence type="ECO:0000256" key="4">
    <source>
        <dbReference type="ARBA" id="ARBA00022452"/>
    </source>
</evidence>
<evidence type="ECO:0000256" key="3">
    <source>
        <dbReference type="ARBA" id="ARBA00022448"/>
    </source>
</evidence>
<evidence type="ECO:0000259" key="10">
    <source>
        <dbReference type="Pfam" id="PF13953"/>
    </source>
</evidence>
<gene>
    <name evidence="12" type="ORF">EC835_10766</name>
</gene>
<dbReference type="InterPro" id="IPR037224">
    <property type="entry name" value="PapC_N_sf"/>
</dbReference>
<dbReference type="Pfam" id="PF00577">
    <property type="entry name" value="Usher"/>
    <property type="match status" value="1"/>
</dbReference>
<dbReference type="RefSeq" id="WP_132496691.1">
    <property type="nucleotide sequence ID" value="NZ_SMAS01000007.1"/>
</dbReference>
<dbReference type="InterPro" id="IPR025949">
    <property type="entry name" value="PapC-like_C"/>
</dbReference>
<evidence type="ECO:0000259" key="11">
    <source>
        <dbReference type="Pfam" id="PF13954"/>
    </source>
</evidence>
<evidence type="ECO:0000256" key="5">
    <source>
        <dbReference type="ARBA" id="ARBA00022692"/>
    </source>
</evidence>
<keyword evidence="5 9" id="KW-0812">Transmembrane</keyword>
<keyword evidence="8 9" id="KW-0998">Cell outer membrane</keyword>
<dbReference type="GO" id="GO:0009297">
    <property type="term" value="P:pilus assembly"/>
    <property type="evidence" value="ECO:0007669"/>
    <property type="project" value="InterPro"/>
</dbReference>
<dbReference type="Gene3D" id="2.60.40.2610">
    <property type="entry name" value="Outer membrane usher protein FimD, plug domain"/>
    <property type="match status" value="1"/>
</dbReference>
<comment type="subcellular location">
    <subcellularLocation>
        <location evidence="1 9">Cell outer membrane</location>
        <topology evidence="1 9">Multi-pass membrane protein</topology>
    </subcellularLocation>
</comment>
<name>A0A4R3NFN5_9GAMM</name>
<dbReference type="Pfam" id="PF13954">
    <property type="entry name" value="PapC_N"/>
    <property type="match status" value="1"/>
</dbReference>
<dbReference type="Proteomes" id="UP000295055">
    <property type="component" value="Unassembled WGS sequence"/>
</dbReference>